<dbReference type="GO" id="GO:0003677">
    <property type="term" value="F:DNA binding"/>
    <property type="evidence" value="ECO:0007669"/>
    <property type="project" value="InterPro"/>
</dbReference>
<name>A0A8H4LBJ6_9HYPO</name>
<keyword evidence="2 6" id="KW-0240">DNA-directed RNA polymerase</keyword>
<evidence type="ECO:0000256" key="4">
    <source>
        <dbReference type="ARBA" id="ARBA00022833"/>
    </source>
</evidence>
<dbReference type="PANTHER" id="PTHR23431">
    <property type="entry name" value="DNA-DIRECTED RNA POLYMERASES I, II, AND III SUBUNIT RPABC5 FAMILY MEMBER"/>
    <property type="match status" value="1"/>
</dbReference>
<dbReference type="PANTHER" id="PTHR23431:SF3">
    <property type="entry name" value="DNA-DIRECTED RNA POLYMERASES I, II, AND III SUBUNIT RPABC5"/>
    <property type="match status" value="1"/>
</dbReference>
<evidence type="ECO:0000256" key="1">
    <source>
        <dbReference type="ARBA" id="ARBA00020813"/>
    </source>
</evidence>
<organism evidence="6 7">
    <name type="scientific">Fusarium albosuccineum</name>
    <dbReference type="NCBI Taxonomy" id="1237068"/>
    <lineage>
        <taxon>Eukaryota</taxon>
        <taxon>Fungi</taxon>
        <taxon>Dikarya</taxon>
        <taxon>Ascomycota</taxon>
        <taxon>Pezizomycotina</taxon>
        <taxon>Sordariomycetes</taxon>
        <taxon>Hypocreomycetidae</taxon>
        <taxon>Hypocreales</taxon>
        <taxon>Nectriaceae</taxon>
        <taxon>Fusarium</taxon>
        <taxon>Fusarium decemcellulare species complex</taxon>
    </lineage>
</organism>
<keyword evidence="7" id="KW-1185">Reference proteome</keyword>
<dbReference type="SUPFAM" id="SSF46924">
    <property type="entry name" value="RNA polymerase subunit RPB10"/>
    <property type="match status" value="1"/>
</dbReference>
<dbReference type="InterPro" id="IPR023580">
    <property type="entry name" value="RNA_pol_su_RPB10"/>
</dbReference>
<evidence type="ECO:0000313" key="7">
    <source>
        <dbReference type="Proteomes" id="UP000554235"/>
    </source>
</evidence>
<gene>
    <name evidence="6" type="ORF">FALBO_8029</name>
</gene>
<dbReference type="Gene3D" id="1.10.10.60">
    <property type="entry name" value="Homeodomain-like"/>
    <property type="match status" value="1"/>
</dbReference>
<dbReference type="GO" id="GO:0008270">
    <property type="term" value="F:zinc ion binding"/>
    <property type="evidence" value="ECO:0007669"/>
    <property type="project" value="TreeGrafter"/>
</dbReference>
<dbReference type="GO" id="GO:0006360">
    <property type="term" value="P:transcription by RNA polymerase I"/>
    <property type="evidence" value="ECO:0007669"/>
    <property type="project" value="TreeGrafter"/>
</dbReference>
<proteinExistence type="predicted"/>
<keyword evidence="3" id="KW-0479">Metal-binding</keyword>
<dbReference type="GO" id="GO:0003899">
    <property type="term" value="F:DNA-directed RNA polymerase activity"/>
    <property type="evidence" value="ECO:0007669"/>
    <property type="project" value="InterPro"/>
</dbReference>
<protein>
    <recommendedName>
        <fullName evidence="1">DNA-directed RNA polymerases I, II, and III subunit RPABC5</fullName>
    </recommendedName>
</protein>
<comment type="caution">
    <text evidence="6">The sequence shown here is derived from an EMBL/GenBank/DDBJ whole genome shotgun (WGS) entry which is preliminary data.</text>
</comment>
<sequence length="121" mass="14326">MDVAKRSRTFLRRNDCFCRISCRDGQRYRAASPNNQDDYSYSLLFLRKGTASSYVTGDLWERYLQLIADPRKTDGDAMDELGLKRYCCRRMIMTHVDLVEKLLKYTPDGRNEKKQRLNENE</sequence>
<evidence type="ECO:0000256" key="5">
    <source>
        <dbReference type="ARBA" id="ARBA00023163"/>
    </source>
</evidence>
<dbReference type="GO" id="GO:0006366">
    <property type="term" value="P:transcription by RNA polymerase II"/>
    <property type="evidence" value="ECO:0007669"/>
    <property type="project" value="TreeGrafter"/>
</dbReference>
<accession>A0A8H4LBJ6</accession>
<evidence type="ECO:0000313" key="6">
    <source>
        <dbReference type="EMBL" id="KAF4465128.1"/>
    </source>
</evidence>
<keyword evidence="4" id="KW-0862">Zinc</keyword>
<reference evidence="6 7" key="1">
    <citation type="submission" date="2020-01" db="EMBL/GenBank/DDBJ databases">
        <title>Identification and distribution of gene clusters putatively required for synthesis of sphingolipid metabolism inhibitors in phylogenetically diverse species of the filamentous fungus Fusarium.</title>
        <authorList>
            <person name="Kim H.-S."/>
            <person name="Busman M."/>
            <person name="Brown D.W."/>
            <person name="Divon H."/>
            <person name="Uhlig S."/>
            <person name="Proctor R.H."/>
        </authorList>
    </citation>
    <scope>NUCLEOTIDE SEQUENCE [LARGE SCALE GENOMIC DNA]</scope>
    <source>
        <strain evidence="6 7">NRRL 20459</strain>
    </source>
</reference>
<keyword evidence="5" id="KW-0804">Transcription</keyword>
<dbReference type="AlphaFoldDB" id="A0A8H4LBJ6"/>
<dbReference type="GO" id="GO:0042797">
    <property type="term" value="P:tRNA transcription by RNA polymerase III"/>
    <property type="evidence" value="ECO:0007669"/>
    <property type="project" value="TreeGrafter"/>
</dbReference>
<evidence type="ECO:0000256" key="3">
    <source>
        <dbReference type="ARBA" id="ARBA00022723"/>
    </source>
</evidence>
<dbReference type="GO" id="GO:0005665">
    <property type="term" value="C:RNA polymerase II, core complex"/>
    <property type="evidence" value="ECO:0007669"/>
    <property type="project" value="TreeGrafter"/>
</dbReference>
<dbReference type="Pfam" id="PF01194">
    <property type="entry name" value="RNA_pol_N"/>
    <property type="match status" value="1"/>
</dbReference>
<dbReference type="InterPro" id="IPR000268">
    <property type="entry name" value="RPABC5/Rpb10"/>
</dbReference>
<dbReference type="GO" id="GO:0005666">
    <property type="term" value="C:RNA polymerase III complex"/>
    <property type="evidence" value="ECO:0007669"/>
    <property type="project" value="TreeGrafter"/>
</dbReference>
<dbReference type="GO" id="GO:0005736">
    <property type="term" value="C:RNA polymerase I complex"/>
    <property type="evidence" value="ECO:0007669"/>
    <property type="project" value="TreeGrafter"/>
</dbReference>
<dbReference type="EMBL" id="JAADYS010001087">
    <property type="protein sequence ID" value="KAF4465128.1"/>
    <property type="molecule type" value="Genomic_DNA"/>
</dbReference>
<dbReference type="Proteomes" id="UP000554235">
    <property type="component" value="Unassembled WGS sequence"/>
</dbReference>
<evidence type="ECO:0000256" key="2">
    <source>
        <dbReference type="ARBA" id="ARBA00022478"/>
    </source>
</evidence>
<dbReference type="OrthoDB" id="10258858at2759"/>